<dbReference type="Gene3D" id="2.130.10.10">
    <property type="entry name" value="YVTN repeat-like/Quinoprotein amine dehydrogenase"/>
    <property type="match status" value="1"/>
</dbReference>
<feature type="domain" description="PKD" evidence="3">
    <location>
        <begin position="1425"/>
        <end position="1513"/>
    </location>
</feature>
<keyword evidence="1" id="KW-0175">Coiled coil</keyword>
<dbReference type="SUPFAM" id="SSF50998">
    <property type="entry name" value="Quinoprotein alcohol dehydrogenase-like"/>
    <property type="match status" value="2"/>
</dbReference>
<dbReference type="InterPro" id="IPR029865">
    <property type="entry name" value="KIAA0319-like"/>
</dbReference>
<dbReference type="InterPro" id="IPR022409">
    <property type="entry name" value="PKD/Chitinase_dom"/>
</dbReference>
<dbReference type="CDD" id="cd00146">
    <property type="entry name" value="PKD"/>
    <property type="match status" value="8"/>
</dbReference>
<dbReference type="InterPro" id="IPR018391">
    <property type="entry name" value="PQQ_b-propeller_rpt"/>
</dbReference>
<feature type="compositionally biased region" description="Low complexity" evidence="2">
    <location>
        <begin position="1373"/>
        <end position="1388"/>
    </location>
</feature>
<dbReference type="RefSeq" id="WP_284061287.1">
    <property type="nucleotide sequence ID" value="NZ_CP126158.1"/>
</dbReference>
<feature type="domain" description="PKD" evidence="3">
    <location>
        <begin position="1511"/>
        <end position="1594"/>
    </location>
</feature>
<organism evidence="5 6">
    <name type="scientific">Halobaculum halobium</name>
    <dbReference type="NCBI Taxonomy" id="3032281"/>
    <lineage>
        <taxon>Archaea</taxon>
        <taxon>Methanobacteriati</taxon>
        <taxon>Methanobacteriota</taxon>
        <taxon>Stenosarchaea group</taxon>
        <taxon>Halobacteria</taxon>
        <taxon>Halobacteriales</taxon>
        <taxon>Haloferacaceae</taxon>
        <taxon>Halobaculum</taxon>
    </lineage>
</organism>
<comment type="caution">
    <text evidence="5">The sequence shown here is derived from an EMBL/GenBank/DDBJ whole genome shotgun (WGS) entry which is preliminary data.</text>
</comment>
<feature type="compositionally biased region" description="Low complexity" evidence="2">
    <location>
        <begin position="1412"/>
        <end position="1431"/>
    </location>
</feature>
<dbReference type="Proteomes" id="UP001596443">
    <property type="component" value="Unassembled WGS sequence"/>
</dbReference>
<dbReference type="Gene3D" id="2.40.10.480">
    <property type="match status" value="2"/>
</dbReference>
<name>A0ABD5TDJ3_9EURY</name>
<evidence type="ECO:0000259" key="3">
    <source>
        <dbReference type="PROSITE" id="PS50093"/>
    </source>
</evidence>
<feature type="region of interest" description="Disordered" evidence="2">
    <location>
        <begin position="170"/>
        <end position="210"/>
    </location>
</feature>
<dbReference type="InterPro" id="IPR011047">
    <property type="entry name" value="Quinoprotein_ADH-like_sf"/>
</dbReference>
<evidence type="ECO:0000313" key="6">
    <source>
        <dbReference type="Proteomes" id="UP001596443"/>
    </source>
</evidence>
<keyword evidence="6" id="KW-1185">Reference proteome</keyword>
<dbReference type="GeneID" id="81210214"/>
<feature type="region of interest" description="Disordered" evidence="2">
    <location>
        <begin position="253"/>
        <end position="273"/>
    </location>
</feature>
<evidence type="ECO:0000259" key="4">
    <source>
        <dbReference type="PROSITE" id="PS50853"/>
    </source>
</evidence>
<sequence length="2578" mass="274394">MKRRKRIAVLLMAAAVVTAGIPLTGAFTSVSAERSVSVAVADDDEAFLSLEPSDGSNGVYAAQTDGTLELRFDGTGTLASGLNPDATTYVDGVFVVTNRGTNDVTLTIDDPAEGLAFYATYNGTQHRLDGPDAEGVPVGVGETANVSIELDTSNESAIEAVDEITIAANASADVGEGGSDDGDTDPGGGADEDTPQTRVSGDELRLTGSATAGQSLTLDLSQLSDTDQDDIRVDSLEINYTNETIIETTVDAVDGSNTNSSTDRTAPGNRTAPTNASVLTYLNVSHPETADDSIGDATFQFVLPHGPQRTPTAVDLLRYNEQNDTWETTSTRISFVANTSDGYVYEARTESLSLFAVVEVIRGEVIEIDGTAQPVDAALITDPSASFPTTAYDTYHDEAFNASYWNAEATSDADDAAAVIRERLRIDLKQAAKDSVISKIVSYADGVLKTAIGFSGIGTLLTVLDITLSSSEFVGSLGPAIQKQAVAIHVDPGEQSHDELRANLRALEENSAALKNATAEGDTAERRALLRERETLLRETYQLLPRYTNDVHEDVVGNAAGMEDPQSYKLIRSNTESLRVLLKEDYRETTKQLYGAPKRSLAYDTSMPTHGWVAFGNAEVYDTMDHGNDYVVVAVDASQAVEADADVSISVTGADASELDTALVSDRPDDPRTVTGRSLGPDGTAVVDDPEETMYLVVRPGGTSGPVRIQADAGSTPIRMSVAERAGPDIQRPHADLVSGPDPVTLRDGDVVYPTNDSDTDLVWRLWDDKTETTAIDYRLRVDDGDGFDTWTAWQGAPADGRVSPDLTYDDGLTRVQLQVRDGAGRTTVRNADVVMTAGVPQTALAAPDAANPESGEVFVRVLPERRMERIDVQYRPVGNDTWRDLRTVTDTAGFESVMAPPEGKVVIRARAANLAGETGEWATEKLTYDPTDPPDTTPPEVDLEQAPDRRLTLVDGERVERRVVSAETATVRWSATDDETLVSDLEYRVRVDNESWSEWRTSSGEWFGADPTVSTDGTTVHIEVRDAAGNVARRSVSILRDTSDPTVDVTATSDITGAVVNPSADEPLESVQLQYRPAGETEWREWDTIGSTDTTAVDLDSIGSFELRARGVDTAGNVGPWTEPVAFDSLPAERSDSISDGSRSVAGGNTTEYDYPNASKVGADAARGYLMYNALVDEIDGELLLDVYMVSRDGNEVPISSIELTEERNQTVVADLPGNLTDADRLRVEVSGNGTVVLSSLRAIGSEPTVPPVSASPMNATVGQTVIVSTDGEVDEEYIQAYEWDLNGDDEFERTTDAPTTDVAYDDSGTRTITLRVTDVFGASASETATVRVNAPPRAEVTGERTVLTGELATLNAGDSVDPDGEVESVAWDTDGDGTTEATGWTTPVSYADDGEYPVSVTVTDDDGDQDTTTTNVTVRNRPPTANAAANQTTPLVGESVAFDATGSSDPDGQVTTSEWDVDGDGTFERTGETIATSFTEPGNRTVTVRVTDDDGVTDETTVTVHVNAPPEAALNATSPVYTDEEVDLDATESADPDGTIVGYGWTVDGPTPAPDGGASGTVTFSDDGEYPVSVIVTDDDGASDTVMANVTVLNRPPNVKGTVTTDVPVVGESVAFDASESSDPDGTVVASEWDVDGDGTAEKNGSTVSAAYEAYGTKTATVAVTDDDGATNETTVSFYVNAPPEPAIDADTPVYTDEPITLDAGDSIDPDGDVVAYLWDTDADGAVDANGQTTSVSYPDDGTYEVTLTVEDNNGTTRTATGNVTVLNRPPQAVAAANESDPTVRSVMRFDAADSVDPDGEVEAYEWDLDGDGSFERMGEAVTTSFAESGNQTVTVRVTDDDGATNRTNVTVDVNAPPEPAVDLPSSVLTGEELTLNASESADPDGEIVAYEWDLGGTAVQTGETVSREYADDGTYAVTLTVTDDDGASASLTRNVTVENRPPELWLTRVSPDTTPVETYETVEYTVDALDDDGTAGNTSITFTSPTNRTRTVLADGTTTVRFNESGNWTVVATVFDDDGATTTVNRTLPVNAPPDAGIDARTEVVAGESVTLSADAVDTDGTVREYTWLVGNDSYTGQNVTVTLSEAGDVRVDLFVEDDDGAVTEVNRTIEVEPAYDLSLEVEPLFGGRVLSASSYPDYRYDDENVSFEWDLDGDGRFETAGGYVHDRIVNESGTYEVAVRVSGPEIPTTTETETVSVDSVDTNVTIDWRRDVGIGETVTVTNDRVIVSGGEEQAPEGEDEGGSTIRALSRSNGSTIWEATLPFGAYETIVRDGAVYAVGEGVARVDVDTGAVDWTWSGDGYVDATVAGESVYVTDDRRAVALAIDDGLERWNRTADAPVYEQVVGADVIATYGQTYNETSNRLVSSLVVRDRDTGTILWSLTREGAPSLAGVVDGRVLVSTDGNLTARDAGDGEELWTRRLPDAAEYSYISDVRIEGDTIYAMAEQYPNRSVTALRSNGTRVWSTRVRDDAEFRVGPEHVVVAAEGGVTAYDRTDGSVVWNRSLSIDYPNVVRIVDGRVLVESDGIGTVLDAETGETRWRGATDYALYGAGYRDGTLYVGTGAGVYAVSVEDDR</sequence>
<dbReference type="Pfam" id="PF18911">
    <property type="entry name" value="PKD_4"/>
    <property type="match status" value="8"/>
</dbReference>
<evidence type="ECO:0000313" key="5">
    <source>
        <dbReference type="EMBL" id="MFC6787104.1"/>
    </source>
</evidence>
<feature type="compositionally biased region" description="Polar residues" evidence="2">
    <location>
        <begin position="1139"/>
        <end position="1153"/>
    </location>
</feature>
<proteinExistence type="predicted"/>
<dbReference type="InterPro" id="IPR000601">
    <property type="entry name" value="PKD_dom"/>
</dbReference>
<dbReference type="PANTHER" id="PTHR46182">
    <property type="entry name" value="FI19480P1"/>
    <property type="match status" value="1"/>
</dbReference>
<dbReference type="InterPro" id="IPR003961">
    <property type="entry name" value="FN3_dom"/>
</dbReference>
<feature type="domain" description="PKD" evidence="3">
    <location>
        <begin position="1685"/>
        <end position="1768"/>
    </location>
</feature>
<dbReference type="InterPro" id="IPR013783">
    <property type="entry name" value="Ig-like_fold"/>
</dbReference>
<dbReference type="InterPro" id="IPR015943">
    <property type="entry name" value="WD40/YVTN_repeat-like_dom_sf"/>
</dbReference>
<dbReference type="Gene3D" id="2.60.40.10">
    <property type="entry name" value="Immunoglobulins"/>
    <property type="match status" value="9"/>
</dbReference>
<evidence type="ECO:0000256" key="2">
    <source>
        <dbReference type="SAM" id="MobiDB-lite"/>
    </source>
</evidence>
<dbReference type="PROSITE" id="PS50853">
    <property type="entry name" value="FN3"/>
    <property type="match status" value="1"/>
</dbReference>
<dbReference type="SMART" id="SM00089">
    <property type="entry name" value="PKD"/>
    <property type="match status" value="10"/>
</dbReference>
<feature type="compositionally biased region" description="Polar residues" evidence="2">
    <location>
        <begin position="255"/>
        <end position="264"/>
    </location>
</feature>
<dbReference type="Pfam" id="PF13360">
    <property type="entry name" value="PQQ_2"/>
    <property type="match status" value="2"/>
</dbReference>
<feature type="domain" description="PKD" evidence="3">
    <location>
        <begin position="1773"/>
        <end position="1861"/>
    </location>
</feature>
<feature type="compositionally biased region" description="Acidic residues" evidence="2">
    <location>
        <begin position="178"/>
        <end position="194"/>
    </location>
</feature>
<feature type="domain" description="Fibronectin type-III" evidence="4">
    <location>
        <begin position="1042"/>
        <end position="1133"/>
    </location>
</feature>
<feature type="region of interest" description="Disordered" evidence="2">
    <location>
        <begin position="664"/>
        <end position="687"/>
    </location>
</feature>
<accession>A0ABD5TDJ3</accession>
<dbReference type="SUPFAM" id="SSF49299">
    <property type="entry name" value="PKD domain"/>
    <property type="match status" value="9"/>
</dbReference>
<feature type="region of interest" description="Disordered" evidence="2">
    <location>
        <begin position="1373"/>
        <end position="1431"/>
    </location>
</feature>
<feature type="region of interest" description="Disordered" evidence="2">
    <location>
        <begin position="1133"/>
        <end position="1159"/>
    </location>
</feature>
<dbReference type="InterPro" id="IPR002372">
    <property type="entry name" value="PQQ_rpt_dom"/>
</dbReference>
<feature type="domain" description="PKD" evidence="3">
    <location>
        <begin position="1250"/>
        <end position="1341"/>
    </location>
</feature>
<evidence type="ECO:0000256" key="1">
    <source>
        <dbReference type="SAM" id="Coils"/>
    </source>
</evidence>
<reference evidence="5 6" key="1">
    <citation type="journal article" date="2019" name="Int. J. Syst. Evol. Microbiol.">
        <title>The Global Catalogue of Microorganisms (GCM) 10K type strain sequencing project: providing services to taxonomists for standard genome sequencing and annotation.</title>
        <authorList>
            <consortium name="The Broad Institute Genomics Platform"/>
            <consortium name="The Broad Institute Genome Sequencing Center for Infectious Disease"/>
            <person name="Wu L."/>
            <person name="Ma J."/>
        </authorList>
    </citation>
    <scope>NUCLEOTIDE SEQUENCE [LARGE SCALE GENOMIC DNA]</scope>
    <source>
        <strain evidence="5 6">SYNS20</strain>
    </source>
</reference>
<gene>
    <name evidence="5" type="ORF">ACFQFD_14200</name>
</gene>
<feature type="domain" description="PKD" evidence="3">
    <location>
        <begin position="1859"/>
        <end position="1941"/>
    </location>
</feature>
<dbReference type="SMART" id="SM00564">
    <property type="entry name" value="PQQ"/>
    <property type="match status" value="5"/>
</dbReference>
<protein>
    <submittedName>
        <fullName evidence="5">PKD domain-containing protein</fullName>
    </submittedName>
</protein>
<feature type="domain" description="PKD" evidence="3">
    <location>
        <begin position="1599"/>
        <end position="1689"/>
    </location>
</feature>
<dbReference type="PANTHER" id="PTHR46182:SF2">
    <property type="entry name" value="FI19480P1"/>
    <property type="match status" value="1"/>
</dbReference>
<dbReference type="PROSITE" id="PS50093">
    <property type="entry name" value="PKD"/>
    <property type="match status" value="8"/>
</dbReference>
<dbReference type="InterPro" id="IPR035986">
    <property type="entry name" value="PKD_dom_sf"/>
</dbReference>
<dbReference type="EMBL" id="JBHSWX010000012">
    <property type="protein sequence ID" value="MFC6787104.1"/>
    <property type="molecule type" value="Genomic_DNA"/>
</dbReference>
<feature type="coiled-coil region" evidence="1">
    <location>
        <begin position="497"/>
        <end position="527"/>
    </location>
</feature>
<feature type="domain" description="PKD" evidence="3">
    <location>
        <begin position="1377"/>
        <end position="1420"/>
    </location>
</feature>